<evidence type="ECO:0000256" key="1">
    <source>
        <dbReference type="SAM" id="Coils"/>
    </source>
</evidence>
<feature type="coiled-coil region" evidence="1">
    <location>
        <begin position="6"/>
        <end position="61"/>
    </location>
</feature>
<evidence type="ECO:0000313" key="3">
    <source>
        <dbReference type="EMBL" id="KAK3099434.1"/>
    </source>
</evidence>
<dbReference type="Pfam" id="PF15372">
    <property type="entry name" value="DUF4600"/>
    <property type="match status" value="2"/>
</dbReference>
<feature type="compositionally biased region" description="Polar residues" evidence="2">
    <location>
        <begin position="112"/>
        <end position="132"/>
    </location>
</feature>
<dbReference type="PANTHER" id="PTHR28671">
    <property type="entry name" value="COILED-COIL DOMAIN-CONTAINING PROTEIN 169"/>
    <property type="match status" value="1"/>
</dbReference>
<feature type="compositionally biased region" description="Basic and acidic residues" evidence="2">
    <location>
        <begin position="173"/>
        <end position="209"/>
    </location>
</feature>
<feature type="region of interest" description="Disordered" evidence="2">
    <location>
        <begin position="567"/>
        <end position="591"/>
    </location>
</feature>
<proteinExistence type="predicted"/>
<keyword evidence="4" id="KW-1185">Reference proteome</keyword>
<dbReference type="Proteomes" id="UP001186944">
    <property type="component" value="Unassembled WGS sequence"/>
</dbReference>
<comment type="caution">
    <text evidence="3">The sequence shown here is derived from an EMBL/GenBank/DDBJ whole genome shotgun (WGS) entry which is preliminary data.</text>
</comment>
<accession>A0AA88Y748</accession>
<feature type="region of interest" description="Disordered" evidence="2">
    <location>
        <begin position="112"/>
        <end position="244"/>
    </location>
</feature>
<dbReference type="EMBL" id="VSWD01000006">
    <property type="protein sequence ID" value="KAK3099434.1"/>
    <property type="molecule type" value="Genomic_DNA"/>
</dbReference>
<organism evidence="3 4">
    <name type="scientific">Pinctada imbricata</name>
    <name type="common">Atlantic pearl-oyster</name>
    <name type="synonym">Pinctada martensii</name>
    <dbReference type="NCBI Taxonomy" id="66713"/>
    <lineage>
        <taxon>Eukaryota</taxon>
        <taxon>Metazoa</taxon>
        <taxon>Spiralia</taxon>
        <taxon>Lophotrochozoa</taxon>
        <taxon>Mollusca</taxon>
        <taxon>Bivalvia</taxon>
        <taxon>Autobranchia</taxon>
        <taxon>Pteriomorphia</taxon>
        <taxon>Pterioida</taxon>
        <taxon>Pterioidea</taxon>
        <taxon>Pteriidae</taxon>
        <taxon>Pinctada</taxon>
    </lineage>
</organism>
<feature type="compositionally biased region" description="Basic and acidic residues" evidence="2">
    <location>
        <begin position="276"/>
        <end position="291"/>
    </location>
</feature>
<protein>
    <submittedName>
        <fullName evidence="3">Uncharacterized protein</fullName>
    </submittedName>
</protein>
<feature type="region of interest" description="Disordered" evidence="2">
    <location>
        <begin position="506"/>
        <end position="547"/>
    </location>
</feature>
<keyword evidence="1" id="KW-0175">Coiled coil</keyword>
<name>A0AA88Y748_PINIB</name>
<feature type="region of interest" description="Disordered" evidence="2">
    <location>
        <begin position="276"/>
        <end position="303"/>
    </location>
</feature>
<feature type="compositionally biased region" description="Polar residues" evidence="2">
    <location>
        <begin position="217"/>
        <end position="232"/>
    </location>
</feature>
<dbReference type="AlphaFoldDB" id="A0AA88Y748"/>
<sequence length="591" mass="67529">MLEQSAAELRATVEELEKRYDTIDNEGNEWKTRFETQQEMNEQLERQILMLQNKVQEAKTNLKDVRPPARRQAWESSAPIETENKIDKDEKVRIFGSTRLKNISYKEKFIQSKQQRSMMQQNLESGDKTSNIRGDLTFRNSDTLRKNRRSKKYAKNGASQKVGAMEEPLQQSDSKEQSNRKKTVKEFMAERQQDDDVEARTQKNSSLEKHSRKTPVKEQTSGKPPTEISNKMSSEKAENSALVRSVSDGKVIMKRAEKTDLEETVRKAKSEIIQVKRNEKSTKTPDVKKSSEPSVAIEIPANDPQDTLQENEVDDIKPTSKFPRTIKIRTKPGSYLRAKAYVAARDLASRGSKTNQSEYSPEDLSKFLPEEWSKPGTAMTKSTGISINIAISPRGAGKTPRDLKNFDDLSDPTGYHVRMLEKQKIVLGNQLKEIQDRLDHESQANPHMIRMLDKEKNVLHNQLRDMEWRLDQESKAYHKANDERKSYALEINTTKGVISELVTKQKMSSSREHLETIPGSRTPRAMGSRISLNDGDTPSPVDSPRRSKIKVRHTNYRSISNIPEDRRILDPKRGPIQKTAAVKNLPSLEST</sequence>
<evidence type="ECO:0000256" key="2">
    <source>
        <dbReference type="SAM" id="MobiDB-lite"/>
    </source>
</evidence>
<reference evidence="3" key="1">
    <citation type="submission" date="2019-08" db="EMBL/GenBank/DDBJ databases">
        <title>The improved chromosome-level genome for the pearl oyster Pinctada fucata martensii using PacBio sequencing and Hi-C.</title>
        <authorList>
            <person name="Zheng Z."/>
        </authorList>
    </citation>
    <scope>NUCLEOTIDE SEQUENCE</scope>
    <source>
        <strain evidence="3">ZZ-2019</strain>
        <tissue evidence="3">Adductor muscle</tissue>
    </source>
</reference>
<dbReference type="PANTHER" id="PTHR28671:SF3">
    <property type="entry name" value="COILED-COIL DOMAIN-CONTAINING PROTEIN 169"/>
    <property type="match status" value="1"/>
</dbReference>
<gene>
    <name evidence="3" type="ORF">FSP39_004308</name>
</gene>
<evidence type="ECO:0000313" key="4">
    <source>
        <dbReference type="Proteomes" id="UP001186944"/>
    </source>
</evidence>
<dbReference type="InterPro" id="IPR028022">
    <property type="entry name" value="DUF4600"/>
</dbReference>